<dbReference type="EMBL" id="QFZK01000003">
    <property type="protein sequence ID" value="RFO97794.1"/>
    <property type="molecule type" value="Genomic_DNA"/>
</dbReference>
<dbReference type="GO" id="GO:0005886">
    <property type="term" value="C:plasma membrane"/>
    <property type="evidence" value="ECO:0007669"/>
    <property type="project" value="UniProtKB-SubCell"/>
</dbReference>
<protein>
    <recommendedName>
        <fullName evidence="2">Type II secretion system protein H</fullName>
    </recommendedName>
    <alternativeName>
        <fullName evidence="10">General secretion pathway protein H</fullName>
    </alternativeName>
</protein>
<feature type="domain" description="General secretion pathway GspH" evidence="11">
    <location>
        <begin position="47"/>
        <end position="184"/>
    </location>
</feature>
<evidence type="ECO:0000256" key="6">
    <source>
        <dbReference type="ARBA" id="ARBA00022692"/>
    </source>
</evidence>
<sequence length="203" mass="20863">MLRPCRTLRGFTLIEAMVSLAILSALIALGAPSLASYSENSKVRGIAESFYASAQQARLEAIRTNQRVQLILTTDAPTAANVSTTNTSATAGSWMVRRMSDDATPVYTFVEGKNIREGSNRSDGTSSVTISATSSAVALASVTFSGTGTASLTAPWTVNFGSSTGACATAGPVKCLRVVVSPGGQVKACDPAATAAGDTRRCS</sequence>
<keyword evidence="6" id="KW-0812">Transmembrane</keyword>
<dbReference type="Pfam" id="PF07963">
    <property type="entry name" value="N_methyl"/>
    <property type="match status" value="1"/>
</dbReference>
<evidence type="ECO:0000256" key="7">
    <source>
        <dbReference type="ARBA" id="ARBA00022989"/>
    </source>
</evidence>
<accession>A0A3E1REK5</accession>
<evidence type="ECO:0000256" key="10">
    <source>
        <dbReference type="ARBA" id="ARBA00030775"/>
    </source>
</evidence>
<keyword evidence="13" id="KW-1185">Reference proteome</keyword>
<keyword evidence="7" id="KW-1133">Transmembrane helix</keyword>
<reference evidence="12 13" key="1">
    <citation type="submission" date="2018-05" db="EMBL/GenBank/DDBJ databases">
        <title>Rhodoferax soyangensis sp.nov., isolated from an oligotrophic freshwater lake.</title>
        <authorList>
            <person name="Park M."/>
        </authorList>
    </citation>
    <scope>NUCLEOTIDE SEQUENCE [LARGE SCALE GENOMIC DNA]</scope>
    <source>
        <strain evidence="12 13">IMCC26218</strain>
    </source>
</reference>
<dbReference type="Proteomes" id="UP000260665">
    <property type="component" value="Unassembled WGS sequence"/>
</dbReference>
<keyword evidence="8" id="KW-0472">Membrane</keyword>
<keyword evidence="4" id="KW-0488">Methylation</keyword>
<dbReference type="AlphaFoldDB" id="A0A3E1REK5"/>
<evidence type="ECO:0000256" key="2">
    <source>
        <dbReference type="ARBA" id="ARBA00021549"/>
    </source>
</evidence>
<name>A0A3E1REK5_9BURK</name>
<evidence type="ECO:0000256" key="1">
    <source>
        <dbReference type="ARBA" id="ARBA00004377"/>
    </source>
</evidence>
<dbReference type="OrthoDB" id="5956286at2"/>
<dbReference type="SUPFAM" id="SSF54523">
    <property type="entry name" value="Pili subunits"/>
    <property type="match status" value="1"/>
</dbReference>
<keyword evidence="5" id="KW-0997">Cell inner membrane</keyword>
<comment type="caution">
    <text evidence="12">The sequence shown here is derived from an EMBL/GenBank/DDBJ whole genome shotgun (WGS) entry which is preliminary data.</text>
</comment>
<organism evidence="12 13">
    <name type="scientific">Rhodoferax lacus</name>
    <dbReference type="NCBI Taxonomy" id="2184758"/>
    <lineage>
        <taxon>Bacteria</taxon>
        <taxon>Pseudomonadati</taxon>
        <taxon>Pseudomonadota</taxon>
        <taxon>Betaproteobacteria</taxon>
        <taxon>Burkholderiales</taxon>
        <taxon>Comamonadaceae</taxon>
        <taxon>Rhodoferax</taxon>
    </lineage>
</organism>
<dbReference type="Pfam" id="PF12019">
    <property type="entry name" value="GspH"/>
    <property type="match status" value="1"/>
</dbReference>
<keyword evidence="3" id="KW-1003">Cell membrane</keyword>
<dbReference type="GO" id="GO:0015627">
    <property type="term" value="C:type II protein secretion system complex"/>
    <property type="evidence" value="ECO:0007669"/>
    <property type="project" value="InterPro"/>
</dbReference>
<evidence type="ECO:0000313" key="13">
    <source>
        <dbReference type="Proteomes" id="UP000260665"/>
    </source>
</evidence>
<evidence type="ECO:0000256" key="3">
    <source>
        <dbReference type="ARBA" id="ARBA00022475"/>
    </source>
</evidence>
<evidence type="ECO:0000256" key="4">
    <source>
        <dbReference type="ARBA" id="ARBA00022481"/>
    </source>
</evidence>
<evidence type="ECO:0000259" key="11">
    <source>
        <dbReference type="Pfam" id="PF12019"/>
    </source>
</evidence>
<evidence type="ECO:0000256" key="9">
    <source>
        <dbReference type="ARBA" id="ARBA00025772"/>
    </source>
</evidence>
<dbReference type="PROSITE" id="PS00409">
    <property type="entry name" value="PROKAR_NTER_METHYL"/>
    <property type="match status" value="1"/>
</dbReference>
<comment type="subcellular location">
    <subcellularLocation>
        <location evidence="1">Cell inner membrane</location>
        <topology evidence="1">Single-pass membrane protein</topology>
    </subcellularLocation>
</comment>
<dbReference type="InterPro" id="IPR045584">
    <property type="entry name" value="Pilin-like"/>
</dbReference>
<dbReference type="InterPro" id="IPR022346">
    <property type="entry name" value="T2SS_GspH"/>
</dbReference>
<dbReference type="RefSeq" id="WP_117175883.1">
    <property type="nucleotide sequence ID" value="NZ_QFZK01000003.1"/>
</dbReference>
<proteinExistence type="inferred from homology"/>
<dbReference type="NCBIfam" id="TIGR02532">
    <property type="entry name" value="IV_pilin_GFxxxE"/>
    <property type="match status" value="1"/>
</dbReference>
<evidence type="ECO:0000313" key="12">
    <source>
        <dbReference type="EMBL" id="RFO97794.1"/>
    </source>
</evidence>
<dbReference type="Gene3D" id="3.55.40.10">
    <property type="entry name" value="minor pseudopilin epsh domain"/>
    <property type="match status" value="1"/>
</dbReference>
<comment type="similarity">
    <text evidence="9">Belongs to the GSP H family.</text>
</comment>
<evidence type="ECO:0000256" key="8">
    <source>
        <dbReference type="ARBA" id="ARBA00023136"/>
    </source>
</evidence>
<dbReference type="InterPro" id="IPR012902">
    <property type="entry name" value="N_methyl_site"/>
</dbReference>
<gene>
    <name evidence="12" type="ORF">DIC66_06775</name>
</gene>
<dbReference type="GO" id="GO:0015628">
    <property type="term" value="P:protein secretion by the type II secretion system"/>
    <property type="evidence" value="ECO:0007669"/>
    <property type="project" value="InterPro"/>
</dbReference>
<evidence type="ECO:0000256" key="5">
    <source>
        <dbReference type="ARBA" id="ARBA00022519"/>
    </source>
</evidence>